<organism evidence="1 2">
    <name type="scientific">Eragrostis curvula</name>
    <name type="common">weeping love grass</name>
    <dbReference type="NCBI Taxonomy" id="38414"/>
    <lineage>
        <taxon>Eukaryota</taxon>
        <taxon>Viridiplantae</taxon>
        <taxon>Streptophyta</taxon>
        <taxon>Embryophyta</taxon>
        <taxon>Tracheophyta</taxon>
        <taxon>Spermatophyta</taxon>
        <taxon>Magnoliopsida</taxon>
        <taxon>Liliopsida</taxon>
        <taxon>Poales</taxon>
        <taxon>Poaceae</taxon>
        <taxon>PACMAD clade</taxon>
        <taxon>Chloridoideae</taxon>
        <taxon>Eragrostideae</taxon>
        <taxon>Eragrostidinae</taxon>
        <taxon>Eragrostis</taxon>
    </lineage>
</organism>
<proteinExistence type="predicted"/>
<keyword evidence="2" id="KW-1185">Reference proteome</keyword>
<comment type="caution">
    <text evidence="1">The sequence shown here is derived from an EMBL/GenBank/DDBJ whole genome shotgun (WGS) entry which is preliminary data.</text>
</comment>
<evidence type="ECO:0000313" key="1">
    <source>
        <dbReference type="EMBL" id="TVU40885.1"/>
    </source>
</evidence>
<dbReference type="Proteomes" id="UP000324897">
    <property type="component" value="Chromosome 4"/>
</dbReference>
<accession>A0A5J9VZ28</accession>
<dbReference type="AlphaFoldDB" id="A0A5J9VZ28"/>
<name>A0A5J9VZ28_9POAL</name>
<dbReference type="InterPro" id="IPR011044">
    <property type="entry name" value="Quino_amine_DH_bsu"/>
</dbReference>
<dbReference type="PANTHER" id="PTHR33186">
    <property type="entry name" value="OS10G0136150 PROTEIN-RELATED"/>
    <property type="match status" value="1"/>
</dbReference>
<reference evidence="1 2" key="1">
    <citation type="journal article" date="2019" name="Sci. Rep.">
        <title>A high-quality genome of Eragrostis curvula grass provides insights into Poaceae evolution and supports new strategies to enhance forage quality.</title>
        <authorList>
            <person name="Carballo J."/>
            <person name="Santos B.A.C.M."/>
            <person name="Zappacosta D."/>
            <person name="Garbus I."/>
            <person name="Selva J.P."/>
            <person name="Gallo C.A."/>
            <person name="Diaz A."/>
            <person name="Albertini E."/>
            <person name="Caccamo M."/>
            <person name="Echenique V."/>
        </authorList>
    </citation>
    <scope>NUCLEOTIDE SEQUENCE [LARGE SCALE GENOMIC DNA]</scope>
    <source>
        <strain evidence="2">cv. Victoria</strain>
        <tissue evidence="1">Leaf</tissue>
    </source>
</reference>
<dbReference type="SUPFAM" id="SSF50969">
    <property type="entry name" value="YVTN repeat-like/Quinoprotein amine dehydrogenase"/>
    <property type="match status" value="1"/>
</dbReference>
<evidence type="ECO:0000313" key="2">
    <source>
        <dbReference type="Proteomes" id="UP000324897"/>
    </source>
</evidence>
<sequence>MGNPLTAQACLYSSESGAWSEPASIQLHIDLDSRISSGITSETAPAALVGEAVYFIGDFSNEIMRYDLAAQSLSVIDPPDIYFPGHYGIMVTPVDDGRLGILVMNYDNLCLWEMDPDEGYEWVKRWVIDLDKLLDGNCDSPPTLSGFDVGTNSILVNTDDGGVYTIELKSLQAKKVCQMADSYCDFLYTCFLTPVQQSKAQQCSSFHNDMDNLQLELVIMVK</sequence>
<dbReference type="Gramene" id="TVU40885">
    <property type="protein sequence ID" value="TVU40885"/>
    <property type="gene ID" value="EJB05_14368"/>
</dbReference>
<dbReference type="OrthoDB" id="691391at2759"/>
<dbReference type="EMBL" id="RWGY01000007">
    <property type="protein sequence ID" value="TVU40885.1"/>
    <property type="molecule type" value="Genomic_DNA"/>
</dbReference>
<evidence type="ECO:0008006" key="3">
    <source>
        <dbReference type="Google" id="ProtNLM"/>
    </source>
</evidence>
<dbReference type="PANTHER" id="PTHR33186:SF15">
    <property type="entry name" value="OS06G0249850 PROTEIN"/>
    <property type="match status" value="1"/>
</dbReference>
<protein>
    <recommendedName>
        <fullName evidence="3">F-box associated domain-containing protein</fullName>
    </recommendedName>
</protein>
<gene>
    <name evidence="1" type="ORF">EJB05_14368</name>
</gene>